<dbReference type="SUPFAM" id="SSF53474">
    <property type="entry name" value="alpha/beta-Hydrolases"/>
    <property type="match status" value="1"/>
</dbReference>
<evidence type="ECO:0000313" key="4">
    <source>
        <dbReference type="Proteomes" id="UP000054241"/>
    </source>
</evidence>
<keyword evidence="1" id="KW-0378">Hydrolase</keyword>
<protein>
    <recommendedName>
        <fullName evidence="2">BD-FAE-like domain-containing protein</fullName>
    </recommendedName>
</protein>
<evidence type="ECO:0000256" key="1">
    <source>
        <dbReference type="ARBA" id="ARBA00022801"/>
    </source>
</evidence>
<dbReference type="PANTHER" id="PTHR48081">
    <property type="entry name" value="AB HYDROLASE SUPERFAMILY PROTEIN C4A8.06C"/>
    <property type="match status" value="1"/>
</dbReference>
<dbReference type="EMBL" id="LMWL01000011">
    <property type="protein sequence ID" value="KUM97290.1"/>
    <property type="molecule type" value="Genomic_DNA"/>
</dbReference>
<dbReference type="InterPro" id="IPR029058">
    <property type="entry name" value="AB_hydrolase_fold"/>
</dbReference>
<feature type="domain" description="BD-FAE-like" evidence="2">
    <location>
        <begin position="22"/>
        <end position="220"/>
    </location>
</feature>
<dbReference type="OrthoDB" id="255603at2"/>
<accession>A0A101NPZ6</accession>
<reference evidence="3 4" key="1">
    <citation type="submission" date="2015-10" db="EMBL/GenBank/DDBJ databases">
        <title>Draft genome sequence of Streptomyces cellostaticus DSM 40189, type strain for the species Streptomyces cellostaticus.</title>
        <authorList>
            <person name="Ruckert C."/>
            <person name="Winkler A."/>
            <person name="Kalinowski J."/>
            <person name="Kampfer P."/>
            <person name="Glaeser S."/>
        </authorList>
    </citation>
    <scope>NUCLEOTIDE SEQUENCE [LARGE SCALE GENOMIC DNA]</scope>
    <source>
        <strain evidence="3 4">DSM 40189</strain>
    </source>
</reference>
<dbReference type="Gene3D" id="3.40.50.1820">
    <property type="entry name" value="alpha/beta hydrolase"/>
    <property type="match status" value="1"/>
</dbReference>
<evidence type="ECO:0000313" key="3">
    <source>
        <dbReference type="EMBL" id="KUM97290.1"/>
    </source>
</evidence>
<dbReference type="Proteomes" id="UP000054241">
    <property type="component" value="Unassembled WGS sequence"/>
</dbReference>
<sequence length="261" mass="26797">MSRAPVSPLPLVYGPHPDQVADLFLPAAEPGPRAPLVLFFHGGFWRAEHDRRHVAGFAGALAAQSGCAVVSVEYRRVGGGGGWPVTFTDTALAVDQVPRLAAQAAPGRIDPARVVYAGHSAGGHLALWAALRHRLPDGAPGRTGTPPAVLGVLALTPTADLAWADELGSGRGAVAAFLGGGRAQIPDRYAAADPAALGVPAGRTVVVHGTLDEALPVAMARRYAARTGAALHELAECGHFDVIDPDSAAWPVVTGALRTIV</sequence>
<gene>
    <name evidence="3" type="ORF">AQI88_08435</name>
</gene>
<proteinExistence type="predicted"/>
<dbReference type="STRING" id="67285.AQI88_08435"/>
<dbReference type="InterPro" id="IPR050300">
    <property type="entry name" value="GDXG_lipolytic_enzyme"/>
</dbReference>
<dbReference type="Pfam" id="PF20434">
    <property type="entry name" value="BD-FAE"/>
    <property type="match status" value="1"/>
</dbReference>
<comment type="caution">
    <text evidence="3">The sequence shown here is derived from an EMBL/GenBank/DDBJ whole genome shotgun (WGS) entry which is preliminary data.</text>
</comment>
<dbReference type="RefSeq" id="WP_066994391.1">
    <property type="nucleotide sequence ID" value="NZ_BNDU01000004.1"/>
</dbReference>
<dbReference type="InterPro" id="IPR049492">
    <property type="entry name" value="BD-FAE-like_dom"/>
</dbReference>
<organism evidence="3 4">
    <name type="scientific">Streptomyces cellostaticus</name>
    <dbReference type="NCBI Taxonomy" id="67285"/>
    <lineage>
        <taxon>Bacteria</taxon>
        <taxon>Bacillati</taxon>
        <taxon>Actinomycetota</taxon>
        <taxon>Actinomycetes</taxon>
        <taxon>Kitasatosporales</taxon>
        <taxon>Streptomycetaceae</taxon>
        <taxon>Streptomyces</taxon>
    </lineage>
</organism>
<dbReference type="AlphaFoldDB" id="A0A101NPZ6"/>
<dbReference type="GO" id="GO:0016787">
    <property type="term" value="F:hydrolase activity"/>
    <property type="evidence" value="ECO:0007669"/>
    <property type="project" value="UniProtKB-KW"/>
</dbReference>
<evidence type="ECO:0000259" key="2">
    <source>
        <dbReference type="Pfam" id="PF20434"/>
    </source>
</evidence>
<keyword evidence="4" id="KW-1185">Reference proteome</keyword>
<name>A0A101NPZ6_9ACTN</name>